<evidence type="ECO:0000313" key="9">
    <source>
        <dbReference type="EMBL" id="MFC6199845.1"/>
    </source>
</evidence>
<evidence type="ECO:0000256" key="3">
    <source>
        <dbReference type="ARBA" id="ARBA00022989"/>
    </source>
</evidence>
<keyword evidence="2 7" id="KW-0812">Transmembrane</keyword>
<keyword evidence="3 7" id="KW-1133">Transmembrane helix</keyword>
<evidence type="ECO:0000256" key="5">
    <source>
        <dbReference type="ARBA" id="ARBA00023098"/>
    </source>
</evidence>
<name>A0ABW1SE51_9PROT</name>
<dbReference type="RefSeq" id="WP_377381373.1">
    <property type="nucleotide sequence ID" value="NZ_JBHSSW010000066.1"/>
</dbReference>
<gene>
    <name evidence="9" type="ORF">ACFQDM_17340</name>
</gene>
<evidence type="ECO:0000256" key="2">
    <source>
        <dbReference type="ARBA" id="ARBA00022692"/>
    </source>
</evidence>
<dbReference type="EMBL" id="JBHSSW010000066">
    <property type="protein sequence ID" value="MFC6199845.1"/>
    <property type="molecule type" value="Genomic_DNA"/>
</dbReference>
<dbReference type="InterPro" id="IPR051689">
    <property type="entry name" value="Sterol_desaturase/TMEM195"/>
</dbReference>
<proteinExistence type="predicted"/>
<comment type="caution">
    <text evidence="9">The sequence shown here is derived from an EMBL/GenBank/DDBJ whole genome shotgun (WGS) entry which is preliminary data.</text>
</comment>
<sequence>MLKAIFAFSLMSVFIPFFLSLALSVWKKGMAAFHWTPGMMKSGASNIALGFLNVLVAPSVYLLNDLVRDGYEALSIPHIPVSFWSSYPFWLILLISLIGKDFADYWNHRLLHKPGFWIIHAVHHSDPDMNHTTSLRVHILESVVMVGSYTVILSWMGLPPAAAAGLEIARSLYNRFVHVDVDIHLGPLSKVIATPRFHQWHHADKPVAYGKNLANIFSFWDVLFGTYYVPGPCKEPLGFEGSPNHNLPKLFFWPLIETVRFGKSIFVRPETRAADI</sequence>
<keyword evidence="10" id="KW-1185">Reference proteome</keyword>
<evidence type="ECO:0000259" key="8">
    <source>
        <dbReference type="Pfam" id="PF04116"/>
    </source>
</evidence>
<dbReference type="EC" id="1.-.-.-" evidence="9"/>
<comment type="subcellular location">
    <subcellularLocation>
        <location evidence="1">Endomembrane system</location>
        <topology evidence="1">Multi-pass membrane protein</topology>
    </subcellularLocation>
</comment>
<evidence type="ECO:0000256" key="1">
    <source>
        <dbReference type="ARBA" id="ARBA00004127"/>
    </source>
</evidence>
<dbReference type="Pfam" id="PF04116">
    <property type="entry name" value="FA_hydroxylase"/>
    <property type="match status" value="1"/>
</dbReference>
<feature type="transmembrane region" description="Helical" evidence="7">
    <location>
        <begin position="47"/>
        <end position="64"/>
    </location>
</feature>
<feature type="domain" description="Fatty acid hydroxylase" evidence="8">
    <location>
        <begin position="94"/>
        <end position="226"/>
    </location>
</feature>
<evidence type="ECO:0000313" key="10">
    <source>
        <dbReference type="Proteomes" id="UP001596303"/>
    </source>
</evidence>
<protein>
    <submittedName>
        <fullName evidence="9">Sterol desaturase family protein</fullName>
        <ecNumber evidence="9">1.-.-.-</ecNumber>
    </submittedName>
</protein>
<dbReference type="PANTHER" id="PTHR21624">
    <property type="entry name" value="STEROL DESATURASE-RELATED PROTEIN"/>
    <property type="match status" value="1"/>
</dbReference>
<keyword evidence="5" id="KW-0443">Lipid metabolism</keyword>
<keyword evidence="6 7" id="KW-0472">Membrane</keyword>
<dbReference type="PANTHER" id="PTHR21624:SF1">
    <property type="entry name" value="ALKYLGLYCEROL MONOOXYGENASE"/>
    <property type="match status" value="1"/>
</dbReference>
<keyword evidence="4 9" id="KW-0560">Oxidoreductase</keyword>
<feature type="transmembrane region" description="Helical" evidence="7">
    <location>
        <begin position="84"/>
        <end position="103"/>
    </location>
</feature>
<evidence type="ECO:0000256" key="7">
    <source>
        <dbReference type="SAM" id="Phobius"/>
    </source>
</evidence>
<reference evidence="10" key="1">
    <citation type="journal article" date="2019" name="Int. J. Syst. Evol. Microbiol.">
        <title>The Global Catalogue of Microorganisms (GCM) 10K type strain sequencing project: providing services to taxonomists for standard genome sequencing and annotation.</title>
        <authorList>
            <consortium name="The Broad Institute Genomics Platform"/>
            <consortium name="The Broad Institute Genome Sequencing Center for Infectious Disease"/>
            <person name="Wu L."/>
            <person name="Ma J."/>
        </authorList>
    </citation>
    <scope>NUCLEOTIDE SEQUENCE [LARGE SCALE GENOMIC DNA]</scope>
    <source>
        <strain evidence="10">CGMCC-1.15741</strain>
    </source>
</reference>
<feature type="transmembrane region" description="Helical" evidence="7">
    <location>
        <begin position="6"/>
        <end position="26"/>
    </location>
</feature>
<dbReference type="InterPro" id="IPR006694">
    <property type="entry name" value="Fatty_acid_hydroxylase"/>
</dbReference>
<evidence type="ECO:0000256" key="6">
    <source>
        <dbReference type="ARBA" id="ARBA00023136"/>
    </source>
</evidence>
<organism evidence="9 10">
    <name type="scientific">Ponticaulis profundi</name>
    <dbReference type="NCBI Taxonomy" id="2665222"/>
    <lineage>
        <taxon>Bacteria</taxon>
        <taxon>Pseudomonadati</taxon>
        <taxon>Pseudomonadota</taxon>
        <taxon>Alphaproteobacteria</taxon>
        <taxon>Hyphomonadales</taxon>
        <taxon>Hyphomonadaceae</taxon>
        <taxon>Ponticaulis</taxon>
    </lineage>
</organism>
<evidence type="ECO:0000256" key="4">
    <source>
        <dbReference type="ARBA" id="ARBA00023002"/>
    </source>
</evidence>
<accession>A0ABW1SE51</accession>
<dbReference type="Proteomes" id="UP001596303">
    <property type="component" value="Unassembled WGS sequence"/>
</dbReference>
<dbReference type="GO" id="GO:0016491">
    <property type="term" value="F:oxidoreductase activity"/>
    <property type="evidence" value="ECO:0007669"/>
    <property type="project" value="UniProtKB-KW"/>
</dbReference>